<dbReference type="EMBL" id="AF232689">
    <property type="protein sequence ID" value="AAF99213.1"/>
    <property type="molecule type" value="Genomic_DNA"/>
</dbReference>
<dbReference type="RefSeq" id="NP_064224.1">
    <property type="nucleotide sequence ID" value="NC_002512.2"/>
</dbReference>
<evidence type="ECO:0000256" key="1">
    <source>
        <dbReference type="SAM" id="Phobius"/>
    </source>
</evidence>
<organismHost>
    <name type="scientific">Rattus</name>
    <name type="common">rats</name>
    <dbReference type="NCBI Taxonomy" id="10114"/>
</organismHost>
<keyword evidence="1" id="KW-1133">Transmembrane helix</keyword>
<accession>Q9DW77</accession>
<keyword evidence="1" id="KW-0812">Transmembrane</keyword>
<reference evidence="2 3" key="9">
    <citation type="journal article" date="2000" name="J. Virol.">
        <title>Complete DNA sequence of the rat cytomegalovirus genome.</title>
        <authorList>
            <person name="Vink C."/>
            <person name="Beuken E."/>
            <person name="Bruggeman C.A."/>
        </authorList>
    </citation>
    <scope>NUCLEOTIDE SEQUENCE [LARGE SCALE GENOMIC DNA]</scope>
    <source>
        <strain evidence="2 3">Maastricht</strain>
    </source>
</reference>
<dbReference type="Proteomes" id="UP000008288">
    <property type="component" value="Segment"/>
</dbReference>
<dbReference type="OrthoDB" id="38918at10239"/>
<organism evidence="2 3">
    <name type="scientific">Rat cytomegalovirus (strain Maastricht)</name>
    <dbReference type="NCBI Taxonomy" id="79700"/>
    <lineage>
        <taxon>Viruses</taxon>
        <taxon>Duplodnaviria</taxon>
        <taxon>Heunggongvirae</taxon>
        <taxon>Peploviricota</taxon>
        <taxon>Herviviricetes</taxon>
        <taxon>Herpesvirales</taxon>
        <taxon>Orthoherpesviridae</taxon>
        <taxon>Betaherpesvirinae</taxon>
        <taxon>Muromegalovirus</taxon>
        <taxon>Muromegalovirus muridbeta2</taxon>
        <taxon>Murid betaherpesvirus 2</taxon>
    </lineage>
</organism>
<proteinExistence type="predicted"/>
<reference evidence="2 3" key="10">
    <citation type="journal article" date="2000" name="Virus Res.">
        <title>Rat cytomegalovirus R89 is a highly conserved gene which expresses a spliced transcript.</title>
        <authorList>
            <person name="Gruijthuijsen Y.K."/>
            <person name="Beuken E."/>
            <person name="Bruggeman C.A."/>
            <person name="Vink C."/>
        </authorList>
    </citation>
    <scope>NUCLEOTIDE SEQUENCE [LARGE SCALE GENOMIC DNA]</scope>
    <source>
        <strain evidence="2 3">Maastricht</strain>
    </source>
</reference>
<gene>
    <name evidence="2" type="primary">r119.4</name>
</gene>
<reference evidence="2 3" key="8">
    <citation type="journal article" date="2000" name="J. Virol.">
        <title>The r144 major histocompatibility complex class I-like gene of rat cytomegalovirus is dispensable for both acute and long-term infection in the immunocompromised host.</title>
        <authorList>
            <person name="Beisser P.S."/>
            <person name="Kloover J.S."/>
            <person name="Grauls G.E."/>
            <person name="Blok M.J."/>
            <person name="Bruggeman C.A."/>
            <person name="Vink C."/>
        </authorList>
    </citation>
    <scope>NUCLEOTIDE SEQUENCE [LARGE SCALE GENOMIC DNA]</scope>
    <source>
        <strain evidence="2 3">Maastricht</strain>
    </source>
</reference>
<evidence type="ECO:0000313" key="3">
    <source>
        <dbReference type="Proteomes" id="UP000008288"/>
    </source>
</evidence>
<reference evidence="2 3" key="4">
    <citation type="journal article" date="1998" name="J. Virol.">
        <title>The R33 G protein-coupled receptor gene of rat cytomegalovirus plays an essential role in the pathogenesis of viral infection.</title>
        <authorList>
            <person name="Beisser P.S."/>
            <person name="Vink C."/>
            <person name="Van Dam J.G."/>
            <person name="Grauls G."/>
            <person name="Vanherle S.J."/>
            <person name="Bruggeman C.A."/>
        </authorList>
    </citation>
    <scope>NUCLEOTIDE SEQUENCE [LARGE SCALE GENOMIC DNA]</scope>
    <source>
        <strain evidence="2 3">Maastricht</strain>
    </source>
</reference>
<reference evidence="2 3" key="6">
    <citation type="journal article" date="1999" name="J. Gen. Virol.">
        <title>The rat cytomegalovirus R32 gene encodes a virion-associated protein that elicits a strong humoral immune response in infected rats.</title>
        <authorList>
            <person name="Beuken E."/>
            <person name="Grauls G."/>
            <person name="Bruggeman C.A."/>
            <person name="Vink C."/>
        </authorList>
    </citation>
    <scope>NUCLEOTIDE SEQUENCE [LARGE SCALE GENOMIC DNA]</scope>
    <source>
        <strain evidence="2 3">Maastricht</strain>
    </source>
</reference>
<feature type="transmembrane region" description="Helical" evidence="1">
    <location>
        <begin position="285"/>
        <end position="303"/>
    </location>
</feature>
<evidence type="ECO:0000313" key="2">
    <source>
        <dbReference type="EMBL" id="AAF99213.1"/>
    </source>
</evidence>
<name>Q9DW77_RCMVM</name>
<keyword evidence="3" id="KW-1185">Reference proteome</keyword>
<reference evidence="2 3" key="5">
    <citation type="journal article" date="1998" name="Virology">
        <title>The Maastricht strain and England strain of rat cytomegalovirus represent different betaherpesvirus species rather than strains.</title>
        <authorList>
            <person name="Beisser P.S."/>
            <person name="Kaptein S.J."/>
            <person name="Beuken E."/>
            <person name="Bruggeman C.A."/>
            <person name="Vink C."/>
        </authorList>
    </citation>
    <scope>NUCLEOTIDE SEQUENCE [LARGE SCALE GENOMIC DNA]</scope>
    <source>
        <strain evidence="2 3">Maastricht</strain>
    </source>
</reference>
<reference evidence="2 3" key="1">
    <citation type="journal article" date="1996" name="J. Gen. Virol.">
        <title>Cloning and sequence analysis of the genes encoding DNA polymerase, glycoprotein B, ICP18.5 and major DNA-binding protein of rat cytomegalovirus.</title>
        <authorList>
            <person name="Beuken E."/>
            <person name="Slobbe R."/>
            <person name="Bruggeman C.A."/>
            <person name="Vink C."/>
        </authorList>
    </citation>
    <scope>NUCLEOTIDE SEQUENCE [LARGE SCALE GENOMIC DNA]</scope>
    <source>
        <strain evidence="2 3">Maastricht</strain>
    </source>
</reference>
<sequence>MARLITLGAYLMCVTIAFLATRSTVTAIRCSLVYKGLEDRSPEYIKCVGNGTEGDWKKKNGKKHLLGRFNTTNVELIDTRYGIQTFWQKGLFGSFLDLPRGDFGRFFGRIGNETKTINVPMILGANGYSRADLLELTCTPPGGFRLRSNSREGPRKKGTPVTYPPFNVTWFINGTMIGKSINCTGPSCGGIIYYPNASIYNHWNATILGDKIIVNTTDPLCLMCRVSMRGLFGKNSLCTPNTVDVRVKNRNGPGLFGGNLRLLLKGHNPDTDPQGSASSLSGTTVLAGSVMIVCAIAGAFYILTQIRNKKRHGPDLRLAQKIYKPVNSNPGRFAESVAL</sequence>
<dbReference type="KEGG" id="vg:940292"/>
<protein>
    <submittedName>
        <fullName evidence="2">Pr119.4</fullName>
    </submittedName>
</protein>
<reference evidence="2 3" key="2">
    <citation type="journal article" date="1996" name="J. Virol.">
        <title>Structure of the rat cytomegalovirus genome termini.</title>
        <authorList>
            <person name="Vink C."/>
            <person name="Beuken E."/>
            <person name="Bruggeman C.A."/>
        </authorList>
    </citation>
    <scope>NUCLEOTIDE SEQUENCE [LARGE SCALE GENOMIC DNA]</scope>
    <source>
        <strain evidence="2 3">Maastricht</strain>
    </source>
</reference>
<dbReference type="GeneID" id="940292"/>
<keyword evidence="1" id="KW-0472">Membrane</keyword>
<reference evidence="2 3" key="3">
    <citation type="journal article" date="1997" name="J. Gen. Virol.">
        <title>Cloning and functional characterization of the origin of lytic-phase DNA replication of rat cytomegalovirus.</title>
        <authorList>
            <person name="Vink C."/>
            <person name="Beuken E."/>
            <person name="Bruggeman C.A."/>
        </authorList>
    </citation>
    <scope>NUCLEOTIDE SEQUENCE [LARGE SCALE GENOMIC DNA]</scope>
    <source>
        <strain evidence="2 3">Maastricht</strain>
    </source>
</reference>
<reference evidence="2 3" key="7">
    <citation type="journal article" date="1999" name="J. Virol.">
        <title>Deletion of the R78 G protein-coupled receptor gene from rat cytomegalovirus results in an attenuated, syncytium-inducing mutant strain.</title>
        <authorList>
            <person name="Beisser P.S."/>
            <person name="Grauls G."/>
            <person name="Bruggeman C.A."/>
            <person name="Vink C."/>
        </authorList>
    </citation>
    <scope>NUCLEOTIDE SEQUENCE [LARGE SCALE GENOMIC DNA]</scope>
    <source>
        <strain evidence="2 3">Maastricht</strain>
    </source>
</reference>